<dbReference type="InterPro" id="IPR001036">
    <property type="entry name" value="Acrflvin-R"/>
</dbReference>
<dbReference type="GO" id="GO:0042910">
    <property type="term" value="F:xenobiotic transmembrane transporter activity"/>
    <property type="evidence" value="ECO:0007669"/>
    <property type="project" value="TreeGrafter"/>
</dbReference>
<reference evidence="2 3" key="1">
    <citation type="submission" date="2018-04" db="EMBL/GenBank/DDBJ databases">
        <authorList>
            <person name="Hagen T."/>
        </authorList>
    </citation>
    <scope>NUCLEOTIDE SEQUENCE [LARGE SCALE GENOMIC DNA]</scope>
    <source>
        <strain evidence="2 3">TPD7009</strain>
    </source>
</reference>
<dbReference type="PANTHER" id="PTHR32063">
    <property type="match status" value="1"/>
</dbReference>
<dbReference type="RefSeq" id="WP_116493036.1">
    <property type="nucleotide sequence ID" value="NZ_QDFR01000003.1"/>
</dbReference>
<feature type="transmembrane region" description="Helical" evidence="1">
    <location>
        <begin position="854"/>
        <end position="872"/>
    </location>
</feature>
<keyword evidence="1" id="KW-0472">Membrane</keyword>
<dbReference type="Proteomes" id="UP000244335">
    <property type="component" value="Unassembled WGS sequence"/>
</dbReference>
<keyword evidence="1" id="KW-0812">Transmembrane</keyword>
<dbReference type="SUPFAM" id="SSF82693">
    <property type="entry name" value="Multidrug efflux transporter AcrB pore domain, PN1, PN2, PC1 and PC2 subdomains"/>
    <property type="match status" value="3"/>
</dbReference>
<dbReference type="Gene3D" id="3.30.70.1430">
    <property type="entry name" value="Multidrug efflux transporter AcrB pore domain"/>
    <property type="match status" value="2"/>
</dbReference>
<dbReference type="Pfam" id="PF00873">
    <property type="entry name" value="ACR_tran"/>
    <property type="match status" value="1"/>
</dbReference>
<evidence type="ECO:0000313" key="2">
    <source>
        <dbReference type="EMBL" id="PVE53839.1"/>
    </source>
</evidence>
<feature type="transmembrane region" description="Helical" evidence="1">
    <location>
        <begin position="427"/>
        <end position="450"/>
    </location>
</feature>
<accession>A0AA92C2W5</accession>
<evidence type="ECO:0000256" key="1">
    <source>
        <dbReference type="SAM" id="Phobius"/>
    </source>
</evidence>
<name>A0AA92C2W5_RHIRH</name>
<feature type="transmembrane region" description="Helical" evidence="1">
    <location>
        <begin position="359"/>
        <end position="380"/>
    </location>
</feature>
<dbReference type="Gene3D" id="1.20.1640.10">
    <property type="entry name" value="Multidrug efflux transporter AcrB transmembrane domain"/>
    <property type="match status" value="2"/>
</dbReference>
<dbReference type="Gene3D" id="3.30.70.1320">
    <property type="entry name" value="Multidrug efflux transporter AcrB pore domain like"/>
    <property type="match status" value="1"/>
</dbReference>
<dbReference type="GO" id="GO:0005886">
    <property type="term" value="C:plasma membrane"/>
    <property type="evidence" value="ECO:0007669"/>
    <property type="project" value="TreeGrafter"/>
</dbReference>
<feature type="transmembrane region" description="Helical" evidence="1">
    <location>
        <begin position="983"/>
        <end position="1007"/>
    </location>
</feature>
<feature type="transmembrane region" description="Helical" evidence="1">
    <location>
        <begin position="525"/>
        <end position="545"/>
    </location>
</feature>
<dbReference type="InterPro" id="IPR027463">
    <property type="entry name" value="AcrB_DN_DC_subdom"/>
</dbReference>
<protein>
    <submittedName>
        <fullName evidence="2">Acriflavine resistance protein B</fullName>
    </submittedName>
</protein>
<dbReference type="SUPFAM" id="SSF82866">
    <property type="entry name" value="Multidrug efflux transporter AcrB transmembrane domain"/>
    <property type="match status" value="2"/>
</dbReference>
<dbReference type="Gene3D" id="3.30.70.1440">
    <property type="entry name" value="Multidrug efflux transporter AcrB pore domain"/>
    <property type="match status" value="1"/>
</dbReference>
<organism evidence="2 3">
    <name type="scientific">Rhizobium rhizogenes</name>
    <name type="common">Agrobacterium rhizogenes</name>
    <dbReference type="NCBI Taxonomy" id="359"/>
    <lineage>
        <taxon>Bacteria</taxon>
        <taxon>Pseudomonadati</taxon>
        <taxon>Pseudomonadota</taxon>
        <taxon>Alphaproteobacteria</taxon>
        <taxon>Hyphomicrobiales</taxon>
        <taxon>Rhizobiaceae</taxon>
        <taxon>Rhizobium/Agrobacterium group</taxon>
        <taxon>Rhizobium</taxon>
    </lineage>
</organism>
<dbReference type="AlphaFoldDB" id="A0AA92C2W5"/>
<dbReference type="Gene3D" id="3.30.2090.10">
    <property type="entry name" value="Multidrug efflux transporter AcrB TolC docking domain, DN and DC subdomains"/>
    <property type="match status" value="2"/>
</dbReference>
<feature type="transmembrane region" description="Helical" evidence="1">
    <location>
        <begin position="333"/>
        <end position="352"/>
    </location>
</feature>
<dbReference type="PANTHER" id="PTHR32063:SF21">
    <property type="entry name" value="MULTIDRUG RESISTANCE PROTEIN MDTB"/>
    <property type="match status" value="1"/>
</dbReference>
<dbReference type="EMBL" id="QDFR01000003">
    <property type="protein sequence ID" value="PVE53839.1"/>
    <property type="molecule type" value="Genomic_DNA"/>
</dbReference>
<sequence>MIARFCINRPVATILLAIGLTLAGFAGYRLLPVAALPRVDSPTISVTATLSGASPETMATSVTTPLVKQFETIPGISEISATNTLGNTSIAIQFDLNRDIDAAAADVQAAISRAQRQLPSNMTTAPSYRKSNPADAPVLLLAVNSKEMPASKVDDIAENIISPLLSTISGVAQVNIFGPKTYAVRVGLEPSKLQARNLGVDTVTTAIAQANNQVPVGALENKSQRLTIDADTQRTNADEFKSLVVATANGAPIHLGDVANVQDGVDNPDAGSWFDGEPAIILAVQRQSDANTVDVVKAIQDKLPALREQLPPSINIHVMNDTSVAIKDAVSDVQFTLFLTIALVVLVIYLFTGHLTATIIPGLAVPLSLIAAFGAMYVLGYSIDNISLLGLTLSVGLVVDDAIVMLENILRLHEEGLPMREAALKGAAEVSSTILSMSISLVAVFIPILLMGGVVGRLFNEFGMVVTLAILASALVSLTVTPMLASRLSSHSSRPPAIIRWFDAGFDRTLGVYDRAVGWCLRHRGFVLLCFLGSVAASGLLFWTLPSSFFPQEDIGQLSVSTRAREDISYTDMSDLQNQVAAAIRTNPAVLHVTSIVGGGSRSPLNNGSMFVQLKPKADREPLQQTLAELTKATAKIPGIRTYITPQQSLRFGGRSSASQYQLVVQGLSADATSLWSGKLMDEMRKDPTFTSVTSDAQNGAIAATIVINSEKAAAYGITNDQLRKTLEMSFGGYDAAQIQSTGNSYNVIVEFDRSKPWTADSLRDINILSTKTNTLVPLSNFATVESKPAPVAINQTGQLVSTTISFNLPDGVSLSQAMQRIDQVKAQIGLPNDVFTTYGGTAAIFQQSQGNTGLLILAAVLTIYVVLGVLYESFIHPLTILSGLPAAAFGALLALKIMGMDFSIIALIGLLMLIGIVKKNAIMMIDVAVDNMRSRGEAAAVAIHEACVRRFRPIMMTTFCALLGALPIALGSGASSELRQPLGVAVVGGLLVSQVLTLFITPVIFVEMERAGQALGRLFSRRHTVEHEANSETVSKPNKAAA</sequence>
<comment type="caution">
    <text evidence="2">The sequence shown here is derived from an EMBL/GenBank/DDBJ whole genome shotgun (WGS) entry which is preliminary data.</text>
</comment>
<feature type="transmembrane region" description="Helical" evidence="1">
    <location>
        <begin position="951"/>
        <end position="971"/>
    </location>
</feature>
<evidence type="ECO:0000313" key="3">
    <source>
        <dbReference type="Proteomes" id="UP000244335"/>
    </source>
</evidence>
<keyword evidence="1" id="KW-1133">Transmembrane helix</keyword>
<dbReference type="SUPFAM" id="SSF82714">
    <property type="entry name" value="Multidrug efflux transporter AcrB TolC docking domain, DN and DC subdomains"/>
    <property type="match status" value="2"/>
</dbReference>
<proteinExistence type="predicted"/>
<feature type="transmembrane region" description="Helical" evidence="1">
    <location>
        <begin position="905"/>
        <end position="930"/>
    </location>
</feature>
<feature type="transmembrane region" description="Helical" evidence="1">
    <location>
        <begin position="462"/>
        <end position="485"/>
    </location>
</feature>
<dbReference type="PRINTS" id="PR00702">
    <property type="entry name" value="ACRIFLAVINRP"/>
</dbReference>
<gene>
    <name evidence="2" type="ORF">DC430_11190</name>
</gene>